<evidence type="ECO:0000256" key="2">
    <source>
        <dbReference type="ARBA" id="ARBA00022475"/>
    </source>
</evidence>
<keyword evidence="2" id="KW-1003">Cell membrane</keyword>
<dbReference type="KEGG" id="ngf:FRF71_02315"/>
<reference evidence="11 12" key="1">
    <citation type="journal article" date="2013" name="J. Microbiol. Biotechnol.">
        <title>Novosphingobium ginsenosidimutans sp. nov., with the ability to convert ginsenoside.</title>
        <authorList>
            <person name="Kim J.K."/>
            <person name="He D."/>
            <person name="Liu Q.M."/>
            <person name="Park H.Y."/>
            <person name="Jung M.S."/>
            <person name="Yoon M.H."/>
            <person name="Kim S.C."/>
            <person name="Im W.T."/>
        </authorList>
    </citation>
    <scope>NUCLEOTIDE SEQUENCE [LARGE SCALE GENOMIC DNA]</scope>
    <source>
        <strain evidence="11 12">FW-6</strain>
    </source>
</reference>
<dbReference type="EMBL" id="CP042345">
    <property type="protein sequence ID" value="QEA17425.1"/>
    <property type="molecule type" value="Genomic_DNA"/>
</dbReference>
<evidence type="ECO:0000256" key="6">
    <source>
        <dbReference type="ARBA" id="ARBA00023186"/>
    </source>
</evidence>
<evidence type="ECO:0000256" key="5">
    <source>
        <dbReference type="ARBA" id="ARBA00023136"/>
    </source>
</evidence>
<evidence type="ECO:0000313" key="12">
    <source>
        <dbReference type="Proteomes" id="UP000321172"/>
    </source>
</evidence>
<dbReference type="Proteomes" id="UP000321172">
    <property type="component" value="Chromosome"/>
</dbReference>
<comment type="subcellular location">
    <subcellularLocation>
        <location evidence="1">Cell membrane</location>
        <topology evidence="1">Single-pass type II membrane protein</topology>
    </subcellularLocation>
</comment>
<evidence type="ECO:0000256" key="7">
    <source>
        <dbReference type="ARBA" id="ARBA00024197"/>
    </source>
</evidence>
<keyword evidence="3" id="KW-0812">Transmembrane</keyword>
<evidence type="ECO:0000256" key="9">
    <source>
        <dbReference type="SAM" id="MobiDB-lite"/>
    </source>
</evidence>
<dbReference type="PANTHER" id="PTHR38035:SF1">
    <property type="entry name" value="ANCILLARY SECYEG TRANSLOCON SUBUNIT"/>
    <property type="match status" value="1"/>
</dbReference>
<feature type="domain" description="Ancillary SecYEG translocon subunit/Cell division coordinator CpoB TPR" evidence="10">
    <location>
        <begin position="42"/>
        <end position="205"/>
    </location>
</feature>
<dbReference type="InterPro" id="IPR026039">
    <property type="entry name" value="YfgM"/>
</dbReference>
<dbReference type="SUPFAM" id="SSF48452">
    <property type="entry name" value="TPR-like"/>
    <property type="match status" value="1"/>
</dbReference>
<dbReference type="InterPro" id="IPR018704">
    <property type="entry name" value="SecYEG/CpoB_TPR"/>
</dbReference>
<protein>
    <recommendedName>
        <fullName evidence="8">Ancillary SecYEG translocon subunit</fullName>
    </recommendedName>
</protein>
<evidence type="ECO:0000256" key="8">
    <source>
        <dbReference type="ARBA" id="ARBA00024235"/>
    </source>
</evidence>
<keyword evidence="12" id="KW-1185">Reference proteome</keyword>
<dbReference type="AlphaFoldDB" id="A0A5B8SBH7"/>
<accession>A0A5B8SBH7</accession>
<evidence type="ECO:0000256" key="4">
    <source>
        <dbReference type="ARBA" id="ARBA00022989"/>
    </source>
</evidence>
<proteinExistence type="inferred from homology"/>
<keyword evidence="6" id="KW-0143">Chaperone</keyword>
<name>A0A5B8SBH7_9SPHN</name>
<dbReference type="InterPro" id="IPR011990">
    <property type="entry name" value="TPR-like_helical_dom_sf"/>
</dbReference>
<dbReference type="PANTHER" id="PTHR38035">
    <property type="entry name" value="UPF0070 PROTEIN YFGM"/>
    <property type="match status" value="1"/>
</dbReference>
<dbReference type="OrthoDB" id="7173339at2"/>
<dbReference type="Pfam" id="PF09976">
    <property type="entry name" value="TPR_21"/>
    <property type="match status" value="1"/>
</dbReference>
<feature type="region of interest" description="Disordered" evidence="9">
    <location>
        <begin position="1"/>
        <end position="21"/>
    </location>
</feature>
<organism evidence="11 12">
    <name type="scientific">Novosphingobium ginsenosidimutans</name>
    <dbReference type="NCBI Taxonomy" id="1176536"/>
    <lineage>
        <taxon>Bacteria</taxon>
        <taxon>Pseudomonadati</taxon>
        <taxon>Pseudomonadota</taxon>
        <taxon>Alphaproteobacteria</taxon>
        <taxon>Sphingomonadales</taxon>
        <taxon>Sphingomonadaceae</taxon>
        <taxon>Novosphingobium</taxon>
    </lineage>
</organism>
<dbReference type="GO" id="GO:0005886">
    <property type="term" value="C:plasma membrane"/>
    <property type="evidence" value="ECO:0007669"/>
    <property type="project" value="UniProtKB-SubCell"/>
</dbReference>
<sequence>MALPPSDRSAPSKSEEQAAAQQDVFLREVDDALREDELKSILTRYGKPIGGAIAVGLLALAGYLYWDNSTKQAAGERSEQAIIALDKLDAGNTGAALADLDQLTKDGSDGSKAAAAMTRAAILVQQGKPEDAAKAFAAISADTGVPQAYRDLATIREVSLRFDAMQPQQVVDKLKPLAVPGNPWFGSAGELVGMAYLKMGKPDQAGPLFAAIGKNTEVPGTLRTRMRQVAGQLGYDAGSDDAVNLVTAQQ</sequence>
<keyword evidence="5" id="KW-0472">Membrane</keyword>
<evidence type="ECO:0000256" key="1">
    <source>
        <dbReference type="ARBA" id="ARBA00004401"/>
    </source>
</evidence>
<evidence type="ECO:0000259" key="10">
    <source>
        <dbReference type="Pfam" id="PF09976"/>
    </source>
</evidence>
<evidence type="ECO:0000256" key="3">
    <source>
        <dbReference type="ARBA" id="ARBA00022692"/>
    </source>
</evidence>
<comment type="similarity">
    <text evidence="7">Belongs to the YfgM family.</text>
</comment>
<gene>
    <name evidence="11" type="ORF">FRF71_02315</name>
</gene>
<dbReference type="GO" id="GO:0044877">
    <property type="term" value="F:protein-containing complex binding"/>
    <property type="evidence" value="ECO:0007669"/>
    <property type="project" value="InterPro"/>
</dbReference>
<keyword evidence="4" id="KW-1133">Transmembrane helix</keyword>
<evidence type="ECO:0000313" key="11">
    <source>
        <dbReference type="EMBL" id="QEA17425.1"/>
    </source>
</evidence>